<dbReference type="RefSeq" id="WP_023992941.1">
    <property type="nucleotide sequence ID" value="NZ_CP006933.1"/>
</dbReference>
<dbReference type="SMART" id="SM00244">
    <property type="entry name" value="PHB"/>
    <property type="match status" value="1"/>
</dbReference>
<reference evidence="9" key="2">
    <citation type="submission" date="2014-08" db="EMBL/GenBank/DDBJ databases">
        <authorList>
            <person name="Wibberg D."/>
        </authorList>
    </citation>
    <scope>NUCLEOTIDE SEQUENCE</scope>
</reference>
<protein>
    <submittedName>
        <fullName evidence="8">SPFH domain/Band 7 family protein</fullName>
    </submittedName>
    <submittedName>
        <fullName evidence="11">Slipin family protein</fullName>
    </submittedName>
</protein>
<comment type="similarity">
    <text evidence="2">Belongs to the band 7/mec-2 family.</text>
</comment>
<dbReference type="PANTHER" id="PTHR10264:SF19">
    <property type="entry name" value="AT06885P-RELATED"/>
    <property type="match status" value="1"/>
</dbReference>
<proteinExistence type="inferred from homology"/>
<dbReference type="EMBL" id="CP006933">
    <property type="protein sequence ID" value="AIS32967.1"/>
    <property type="molecule type" value="Genomic_DNA"/>
</dbReference>
<feature type="domain" description="Band 7" evidence="7">
    <location>
        <begin position="19"/>
        <end position="176"/>
    </location>
</feature>
<dbReference type="GeneID" id="82850338"/>
<keyword evidence="5 6" id="KW-0472">Membrane</keyword>
<sequence>MDIISMIIIGIVILIILGLSIRIVNQYERGVVFRLGKVIGVKEPGLRLIIPLVDRMVKPSLQIVTMPIPSQKIITQDNVSIDVAAVAYFKVVDAYKAVVEIENYNRAVNQISQTTVRSVVGQFTLDEVLSETPKINQKIQEIIDDHSEPWGIKVTNVEIKDIKLPDSMQRAIALQAEAEREKRAKIISAEGEYLAAGKLGEAADIISEHPVALQLRIMQVLSNIAAEKNSTIVFPAQLLNSIRDVKDFMESELGVMSKKEK</sequence>
<dbReference type="InterPro" id="IPR001107">
    <property type="entry name" value="Band_7"/>
</dbReference>
<dbReference type="PATRIC" id="fig|2162.10.peg.2267"/>
<dbReference type="AlphaFoldDB" id="A0A090I5U4"/>
<dbReference type="Proteomes" id="UP000062768">
    <property type="component" value="Chromosome I"/>
</dbReference>
<dbReference type="Pfam" id="PF01145">
    <property type="entry name" value="Band_7"/>
    <property type="match status" value="1"/>
</dbReference>
<dbReference type="PRINTS" id="PR00721">
    <property type="entry name" value="STOMATIN"/>
</dbReference>
<dbReference type="InterPro" id="IPR001972">
    <property type="entry name" value="Stomatin_HflK_fam"/>
</dbReference>
<keyword evidence="12" id="KW-1185">Reference proteome</keyword>
<dbReference type="Proteomes" id="UP000029661">
    <property type="component" value="Chromosome"/>
</dbReference>
<gene>
    <name evidence="8" type="ORF">BRM9_2165</name>
    <name evidence="9" type="ORF">DSM1535_1104</name>
    <name evidence="11" type="ORF">ISP06_05075</name>
    <name evidence="10" type="ORF">MB9_2196</name>
</gene>
<dbReference type="Gene3D" id="3.30.479.30">
    <property type="entry name" value="Band 7 domain"/>
    <property type="match status" value="1"/>
</dbReference>
<dbReference type="InterPro" id="IPR036013">
    <property type="entry name" value="Band_7/SPFH_dom_sf"/>
</dbReference>
<dbReference type="SUPFAM" id="SSF117892">
    <property type="entry name" value="Band 7/SPFH domain"/>
    <property type="match status" value="1"/>
</dbReference>
<dbReference type="EMBL" id="LN515531">
    <property type="protein sequence ID" value="CEA13445.1"/>
    <property type="molecule type" value="Genomic_DNA"/>
</dbReference>
<evidence type="ECO:0000313" key="9">
    <source>
        <dbReference type="EMBL" id="CEA13445.1"/>
    </source>
</evidence>
<dbReference type="EMBL" id="LN734822">
    <property type="protein sequence ID" value="CEL25811.1"/>
    <property type="molecule type" value="Genomic_DNA"/>
</dbReference>
<feature type="transmembrane region" description="Helical" evidence="6">
    <location>
        <begin position="6"/>
        <end position="24"/>
    </location>
</feature>
<keyword evidence="4 6" id="KW-1133">Transmembrane helix</keyword>
<dbReference type="GO" id="GO:0005886">
    <property type="term" value="C:plasma membrane"/>
    <property type="evidence" value="ECO:0007669"/>
    <property type="project" value="InterPro"/>
</dbReference>
<reference evidence="8" key="1">
    <citation type="submission" date="2013-12" db="EMBL/GenBank/DDBJ databases">
        <title>The complete genome sequence of Methanobacterium sp. BRM9.</title>
        <authorList>
            <consortium name="Pastoral Greenhouse Gas Research Consortium"/>
            <person name="Kelly W.J."/>
            <person name="Leahy S.C."/>
            <person name="Perry R."/>
            <person name="Li D."/>
            <person name="Altermann E."/>
            <person name="Lambie S.C."/>
            <person name="Attwood G.T."/>
        </authorList>
    </citation>
    <scope>NUCLEOTIDE SEQUENCE [LARGE SCALE GENOMIC DNA]</scope>
    <source>
        <strain evidence="8">BRM9</strain>
    </source>
</reference>
<dbReference type="KEGG" id="mfi:DSM1535_1104"/>
<evidence type="ECO:0000256" key="2">
    <source>
        <dbReference type="ARBA" id="ARBA00008164"/>
    </source>
</evidence>
<evidence type="ECO:0000256" key="6">
    <source>
        <dbReference type="SAM" id="Phobius"/>
    </source>
</evidence>
<reference evidence="10" key="3">
    <citation type="submission" date="2014-09" db="EMBL/GenBank/DDBJ databases">
        <authorList>
            <person name="Bishop-Lilly K.A."/>
            <person name="Broomall S.M."/>
            <person name="Chain P.S."/>
            <person name="Chertkov O."/>
            <person name="Coyne S.R."/>
            <person name="Daligault H.E."/>
            <person name="Davenport K.W."/>
            <person name="Erkkila T."/>
            <person name="Frey K.G."/>
            <person name="Gibbons H.S."/>
            <person name="Gu W."/>
            <person name="Jaissle J."/>
            <person name="Johnson S.L."/>
            <person name="Koroleva G.I."/>
            <person name="Ladner J.T."/>
            <person name="Lo C.-C."/>
            <person name="Minogue T.D."/>
            <person name="Munk C."/>
            <person name="Palacios G.F."/>
            <person name="Redden C.L."/>
            <person name="Rosenzweig C.N."/>
            <person name="Scholz M.B."/>
            <person name="Teshima H."/>
            <person name="Xu Y."/>
        </authorList>
    </citation>
    <scope>NUCLEOTIDE SEQUENCE</scope>
    <source>
        <strain evidence="10">Mb9</strain>
    </source>
</reference>
<dbReference type="STRING" id="2162.BRM9_2165"/>
<dbReference type="Proteomes" id="UP000606900">
    <property type="component" value="Unassembled WGS sequence"/>
</dbReference>
<name>A0A090I5U4_METFO</name>
<dbReference type="OrthoDB" id="10752at2157"/>
<evidence type="ECO:0000256" key="1">
    <source>
        <dbReference type="ARBA" id="ARBA00004167"/>
    </source>
</evidence>
<dbReference type="Gene3D" id="6.10.250.2090">
    <property type="match status" value="1"/>
</dbReference>
<reference evidence="11" key="4">
    <citation type="submission" date="2020-10" db="EMBL/GenBank/DDBJ databases">
        <title>Dehalococcoides mccartyi of a TCE/Cr reducing biochatode.</title>
        <authorList>
            <person name="Matturro B."/>
        </authorList>
    </citation>
    <scope>NUCLEOTIDE SEQUENCE</scope>
    <source>
        <strain evidence="11">Bin2</strain>
    </source>
</reference>
<dbReference type="PANTHER" id="PTHR10264">
    <property type="entry name" value="BAND 7 PROTEIN-RELATED"/>
    <property type="match status" value="1"/>
</dbReference>
<evidence type="ECO:0000313" key="10">
    <source>
        <dbReference type="EMBL" id="CEL25811.1"/>
    </source>
</evidence>
<accession>A0A090I5U4</accession>
<dbReference type="CDD" id="cd08826">
    <property type="entry name" value="SPFH_eoslipins_u1"/>
    <property type="match status" value="1"/>
</dbReference>
<dbReference type="FunFam" id="3.30.479.30:FF:000004">
    <property type="entry name" value="Putative membrane protease family, stomatin"/>
    <property type="match status" value="1"/>
</dbReference>
<comment type="subcellular location">
    <subcellularLocation>
        <location evidence="1">Membrane</location>
        <topology evidence="1">Single-pass membrane protein</topology>
    </subcellularLocation>
</comment>
<evidence type="ECO:0000313" key="11">
    <source>
        <dbReference type="EMBL" id="MBF4474828.1"/>
    </source>
</evidence>
<dbReference type="KEGG" id="mfc:BRM9_2165"/>
<dbReference type="GO" id="GO:0098552">
    <property type="term" value="C:side of membrane"/>
    <property type="evidence" value="ECO:0007669"/>
    <property type="project" value="UniProtKB-ARBA"/>
</dbReference>
<evidence type="ECO:0000256" key="4">
    <source>
        <dbReference type="ARBA" id="ARBA00022989"/>
    </source>
</evidence>
<organism evidence="9">
    <name type="scientific">Methanobacterium formicicum</name>
    <dbReference type="NCBI Taxonomy" id="2162"/>
    <lineage>
        <taxon>Archaea</taxon>
        <taxon>Methanobacteriati</taxon>
        <taxon>Methanobacteriota</taxon>
        <taxon>Methanomada group</taxon>
        <taxon>Methanobacteria</taxon>
        <taxon>Methanobacteriales</taxon>
        <taxon>Methanobacteriaceae</taxon>
        <taxon>Methanobacterium</taxon>
    </lineage>
</organism>
<keyword evidence="3 6" id="KW-0812">Transmembrane</keyword>
<dbReference type="InterPro" id="IPR043202">
    <property type="entry name" value="Band-7_stomatin-like"/>
</dbReference>
<evidence type="ECO:0000313" key="12">
    <source>
        <dbReference type="Proteomes" id="UP000062768"/>
    </source>
</evidence>
<evidence type="ECO:0000313" key="8">
    <source>
        <dbReference type="EMBL" id="AIS32967.1"/>
    </source>
</evidence>
<evidence type="ECO:0000256" key="3">
    <source>
        <dbReference type="ARBA" id="ARBA00022692"/>
    </source>
</evidence>
<dbReference type="EMBL" id="JADIIL010000018">
    <property type="protein sequence ID" value="MBF4474828.1"/>
    <property type="molecule type" value="Genomic_DNA"/>
</dbReference>
<evidence type="ECO:0000256" key="5">
    <source>
        <dbReference type="ARBA" id="ARBA00023136"/>
    </source>
</evidence>
<evidence type="ECO:0000259" key="7">
    <source>
        <dbReference type="SMART" id="SM00244"/>
    </source>
</evidence>